<evidence type="ECO:0000256" key="6">
    <source>
        <dbReference type="ARBA" id="ARBA00022618"/>
    </source>
</evidence>
<dbReference type="eggNOG" id="COG0812">
    <property type="taxonomic scope" value="Bacteria"/>
</dbReference>
<keyword evidence="9 16" id="KW-0521">NADP</keyword>
<evidence type="ECO:0000256" key="4">
    <source>
        <dbReference type="ARBA" id="ARBA00004752"/>
    </source>
</evidence>
<sequence>MSPSQMVTPKIEYNEPLWKHTSVKVGGPARLFTRVRGSEELLNAVRWAIAENMPFMVIGSGSNIVVADAGFNGLVINSISRDVRVVREEDDQVIVELDAGTFLPTAAKKLASLGLAGLEWGVGIPGTVGGAVVGNAGAYGGDTAERLVDIDAIDLRGEFITLTNEELAFQYRSSAIKRGEIEIAAVIRARYRVFRSDPNLINIKIRHFLMERKRKEPVEPSIGSTFKNPPGNYAGAIIESAGLKGLRVGGAMVSPKHANYIINTGNATASDIRDLVETIRDLVLERKGIRLETEIEFKGDW</sequence>
<dbReference type="SUPFAM" id="SSF56176">
    <property type="entry name" value="FAD-binding/transporter-associated domain-like"/>
    <property type="match status" value="1"/>
</dbReference>
<dbReference type="GO" id="GO:0005829">
    <property type="term" value="C:cytosol"/>
    <property type="evidence" value="ECO:0007669"/>
    <property type="project" value="TreeGrafter"/>
</dbReference>
<evidence type="ECO:0000259" key="17">
    <source>
        <dbReference type="PROSITE" id="PS51387"/>
    </source>
</evidence>
<dbReference type="PANTHER" id="PTHR21071:SF4">
    <property type="entry name" value="UDP-N-ACETYLENOLPYRUVOYLGLUCOSAMINE REDUCTASE"/>
    <property type="match status" value="1"/>
</dbReference>
<dbReference type="Gene3D" id="3.90.78.10">
    <property type="entry name" value="UDP-N-acetylenolpyruvoylglucosamine reductase, C-terminal domain"/>
    <property type="match status" value="1"/>
</dbReference>
<dbReference type="GO" id="GO:0051301">
    <property type="term" value="P:cell division"/>
    <property type="evidence" value="ECO:0007669"/>
    <property type="project" value="UniProtKB-KW"/>
</dbReference>
<evidence type="ECO:0000256" key="7">
    <source>
        <dbReference type="ARBA" id="ARBA00022630"/>
    </source>
</evidence>
<keyword evidence="19" id="KW-1185">Reference proteome</keyword>
<evidence type="ECO:0000256" key="2">
    <source>
        <dbReference type="ARBA" id="ARBA00003921"/>
    </source>
</evidence>
<evidence type="ECO:0000256" key="1">
    <source>
        <dbReference type="ARBA" id="ARBA00001974"/>
    </source>
</evidence>
<organism evidence="18 19">
    <name type="scientific">Thermobaculum terrenum (strain ATCC BAA-798 / CCMEE 7001 / YNP1)</name>
    <dbReference type="NCBI Taxonomy" id="525904"/>
    <lineage>
        <taxon>Bacteria</taxon>
        <taxon>Bacillati</taxon>
        <taxon>Chloroflexota</taxon>
        <taxon>Chloroflexia</taxon>
        <taxon>Candidatus Thermobaculales</taxon>
        <taxon>Candidatus Thermobaculaceae</taxon>
        <taxon>Thermobaculum</taxon>
    </lineage>
</organism>
<dbReference type="GO" id="GO:0008762">
    <property type="term" value="F:UDP-N-acetylmuramate dehydrogenase activity"/>
    <property type="evidence" value="ECO:0007669"/>
    <property type="project" value="UniProtKB-UniRule"/>
</dbReference>
<dbReference type="Pfam" id="PF02873">
    <property type="entry name" value="MurB_C"/>
    <property type="match status" value="1"/>
</dbReference>
<feature type="active site" description="Proton donor" evidence="16">
    <location>
        <position position="224"/>
    </location>
</feature>
<evidence type="ECO:0000256" key="14">
    <source>
        <dbReference type="ARBA" id="ARBA00023316"/>
    </source>
</evidence>
<comment type="similarity">
    <text evidence="16">Belongs to the MurB family.</text>
</comment>
<name>D1CCJ5_THET1</name>
<dbReference type="InterPro" id="IPR016167">
    <property type="entry name" value="FAD-bd_PCMH_sub1"/>
</dbReference>
<evidence type="ECO:0000256" key="12">
    <source>
        <dbReference type="ARBA" id="ARBA00023002"/>
    </source>
</evidence>
<evidence type="ECO:0000256" key="11">
    <source>
        <dbReference type="ARBA" id="ARBA00022984"/>
    </source>
</evidence>
<dbReference type="InterPro" id="IPR016166">
    <property type="entry name" value="FAD-bd_PCMH"/>
</dbReference>
<dbReference type="Gene3D" id="3.30.465.10">
    <property type="match status" value="1"/>
</dbReference>
<evidence type="ECO:0000313" key="19">
    <source>
        <dbReference type="Proteomes" id="UP000000323"/>
    </source>
</evidence>
<proteinExistence type="inferred from homology"/>
<keyword evidence="5 16" id="KW-0963">Cytoplasm</keyword>
<evidence type="ECO:0000256" key="10">
    <source>
        <dbReference type="ARBA" id="ARBA00022960"/>
    </source>
</evidence>
<evidence type="ECO:0000256" key="16">
    <source>
        <dbReference type="HAMAP-Rule" id="MF_00037"/>
    </source>
</evidence>
<evidence type="ECO:0000313" key="18">
    <source>
        <dbReference type="EMBL" id="ACZ42510.1"/>
    </source>
</evidence>
<dbReference type="Proteomes" id="UP000000323">
    <property type="component" value="Chromosome 1"/>
</dbReference>
<dbReference type="PROSITE" id="PS51387">
    <property type="entry name" value="FAD_PCMH"/>
    <property type="match status" value="1"/>
</dbReference>
<keyword evidence="11 16" id="KW-0573">Peptidoglycan synthesis</keyword>
<dbReference type="HOGENOM" id="CLU_035304_1_1_0"/>
<dbReference type="UniPathway" id="UPA00219"/>
<dbReference type="InterPro" id="IPR036318">
    <property type="entry name" value="FAD-bd_PCMH-like_sf"/>
</dbReference>
<comment type="subcellular location">
    <subcellularLocation>
        <location evidence="3 16">Cytoplasm</location>
    </subcellularLocation>
</comment>
<evidence type="ECO:0000256" key="9">
    <source>
        <dbReference type="ARBA" id="ARBA00022857"/>
    </source>
</evidence>
<keyword evidence="8 16" id="KW-0274">FAD</keyword>
<keyword evidence="7 16" id="KW-0285">Flavoprotein</keyword>
<evidence type="ECO:0000256" key="13">
    <source>
        <dbReference type="ARBA" id="ARBA00023306"/>
    </source>
</evidence>
<dbReference type="GO" id="GO:0009252">
    <property type="term" value="P:peptidoglycan biosynthetic process"/>
    <property type="evidence" value="ECO:0007669"/>
    <property type="project" value="UniProtKB-UniRule"/>
</dbReference>
<comment type="function">
    <text evidence="2 16">Cell wall formation.</text>
</comment>
<accession>D1CCJ5</accession>
<feature type="active site" evidence="16">
    <location>
        <position position="172"/>
    </location>
</feature>
<dbReference type="STRING" id="525904.Tter_1604"/>
<dbReference type="InterPro" id="IPR011601">
    <property type="entry name" value="MurB_C"/>
</dbReference>
<reference evidence="19" key="1">
    <citation type="journal article" date="2010" name="Stand. Genomic Sci.">
        <title>Complete genome sequence of 'Thermobaculum terrenum' type strain (YNP1).</title>
        <authorList>
            <person name="Kiss H."/>
            <person name="Cleland D."/>
            <person name="Lapidus A."/>
            <person name="Lucas S."/>
            <person name="Glavina Del Rio T."/>
            <person name="Nolan M."/>
            <person name="Tice H."/>
            <person name="Han C."/>
            <person name="Goodwin L."/>
            <person name="Pitluck S."/>
            <person name="Liolios K."/>
            <person name="Ivanova N."/>
            <person name="Mavromatis K."/>
            <person name="Ovchinnikova G."/>
            <person name="Pati A."/>
            <person name="Chen A."/>
            <person name="Palaniappan K."/>
            <person name="Land M."/>
            <person name="Hauser L."/>
            <person name="Chang Y."/>
            <person name="Jeffries C."/>
            <person name="Lu M."/>
            <person name="Brettin T."/>
            <person name="Detter J."/>
            <person name="Goker M."/>
            <person name="Tindall B."/>
            <person name="Beck B."/>
            <person name="McDermott T."/>
            <person name="Woyke T."/>
            <person name="Bristow J."/>
            <person name="Eisen J."/>
            <person name="Markowitz V."/>
            <person name="Hugenholtz P."/>
            <person name="Kyrpides N."/>
            <person name="Klenk H."/>
            <person name="Cheng J."/>
        </authorList>
    </citation>
    <scope>NUCLEOTIDE SEQUENCE [LARGE SCALE GENOMIC DNA]</scope>
    <source>
        <strain evidence="19">ATCC BAA-798 / YNP1</strain>
    </source>
</reference>
<dbReference type="InterPro" id="IPR003170">
    <property type="entry name" value="MurB"/>
</dbReference>
<keyword evidence="13 16" id="KW-0131">Cell cycle</keyword>
<dbReference type="InterPro" id="IPR036635">
    <property type="entry name" value="MurB_C_sf"/>
</dbReference>
<evidence type="ECO:0000256" key="8">
    <source>
        <dbReference type="ARBA" id="ARBA00022827"/>
    </source>
</evidence>
<evidence type="ECO:0000256" key="15">
    <source>
        <dbReference type="ARBA" id="ARBA00048914"/>
    </source>
</evidence>
<dbReference type="PANTHER" id="PTHR21071">
    <property type="entry name" value="UDP-N-ACETYLENOLPYRUVOYLGLUCOSAMINE REDUCTASE"/>
    <property type="match status" value="1"/>
</dbReference>
<keyword evidence="10 16" id="KW-0133">Cell shape</keyword>
<dbReference type="RefSeq" id="WP_012875544.1">
    <property type="nucleotide sequence ID" value="NC_013525.1"/>
</dbReference>
<dbReference type="HAMAP" id="MF_00037">
    <property type="entry name" value="MurB"/>
    <property type="match status" value="1"/>
</dbReference>
<protein>
    <recommendedName>
        <fullName evidence="16">UDP-N-acetylenolpyruvoylglucosamine reductase</fullName>
        <ecNumber evidence="16">1.3.1.98</ecNumber>
    </recommendedName>
    <alternativeName>
        <fullName evidence="16">UDP-N-acetylmuramate dehydrogenase</fullName>
    </alternativeName>
</protein>
<dbReference type="EC" id="1.3.1.98" evidence="16"/>
<dbReference type="EMBL" id="CP001825">
    <property type="protein sequence ID" value="ACZ42510.1"/>
    <property type="molecule type" value="Genomic_DNA"/>
</dbReference>
<feature type="domain" description="FAD-binding PCMH-type" evidence="17">
    <location>
        <begin position="24"/>
        <end position="192"/>
    </location>
</feature>
<dbReference type="GO" id="GO:0008360">
    <property type="term" value="P:regulation of cell shape"/>
    <property type="evidence" value="ECO:0007669"/>
    <property type="project" value="UniProtKB-KW"/>
</dbReference>
<comment type="cofactor">
    <cofactor evidence="1 16">
        <name>FAD</name>
        <dbReference type="ChEBI" id="CHEBI:57692"/>
    </cofactor>
</comment>
<keyword evidence="6 16" id="KW-0132">Cell division</keyword>
<evidence type="ECO:0000256" key="3">
    <source>
        <dbReference type="ARBA" id="ARBA00004496"/>
    </source>
</evidence>
<dbReference type="Gene3D" id="3.30.43.10">
    <property type="entry name" value="Uridine Diphospho-n-acetylenolpyruvylglucosamine Reductase, domain 2"/>
    <property type="match status" value="1"/>
</dbReference>
<keyword evidence="12 16" id="KW-0560">Oxidoreductase</keyword>
<dbReference type="GO" id="GO:0071949">
    <property type="term" value="F:FAD binding"/>
    <property type="evidence" value="ECO:0007669"/>
    <property type="project" value="InterPro"/>
</dbReference>
<evidence type="ECO:0000256" key="5">
    <source>
        <dbReference type="ARBA" id="ARBA00022490"/>
    </source>
</evidence>
<keyword evidence="14 16" id="KW-0961">Cell wall biogenesis/degradation</keyword>
<dbReference type="GO" id="GO:0071555">
    <property type="term" value="P:cell wall organization"/>
    <property type="evidence" value="ECO:0007669"/>
    <property type="project" value="UniProtKB-KW"/>
</dbReference>
<dbReference type="NCBIfam" id="NF010480">
    <property type="entry name" value="PRK13905.1"/>
    <property type="match status" value="1"/>
</dbReference>
<dbReference type="AlphaFoldDB" id="D1CCJ5"/>
<dbReference type="SUPFAM" id="SSF56194">
    <property type="entry name" value="Uridine diphospho-N-Acetylenolpyruvylglucosamine reductase, MurB, C-terminal domain"/>
    <property type="match status" value="1"/>
</dbReference>
<dbReference type="Pfam" id="PF01565">
    <property type="entry name" value="FAD_binding_4"/>
    <property type="match status" value="1"/>
</dbReference>
<dbReference type="KEGG" id="ttr:Tter_1604"/>
<comment type="catalytic activity">
    <reaction evidence="15 16">
        <text>UDP-N-acetyl-alpha-D-muramate + NADP(+) = UDP-N-acetyl-3-O-(1-carboxyvinyl)-alpha-D-glucosamine + NADPH + H(+)</text>
        <dbReference type="Rhea" id="RHEA:12248"/>
        <dbReference type="ChEBI" id="CHEBI:15378"/>
        <dbReference type="ChEBI" id="CHEBI:57783"/>
        <dbReference type="ChEBI" id="CHEBI:58349"/>
        <dbReference type="ChEBI" id="CHEBI:68483"/>
        <dbReference type="ChEBI" id="CHEBI:70757"/>
        <dbReference type="EC" id="1.3.1.98"/>
    </reaction>
</comment>
<comment type="pathway">
    <text evidence="4 16">Cell wall biogenesis; peptidoglycan biosynthesis.</text>
</comment>
<gene>
    <name evidence="16" type="primary">murB</name>
    <name evidence="18" type="ordered locus">Tter_1604</name>
</gene>
<dbReference type="InterPro" id="IPR006094">
    <property type="entry name" value="Oxid_FAD_bind_N"/>
</dbReference>
<dbReference type="NCBIfam" id="TIGR00179">
    <property type="entry name" value="murB"/>
    <property type="match status" value="1"/>
</dbReference>
<feature type="active site" evidence="16">
    <location>
        <position position="294"/>
    </location>
</feature>
<dbReference type="OrthoDB" id="9804753at2"/>
<dbReference type="InterPro" id="IPR016169">
    <property type="entry name" value="FAD-bd_PCMH_sub2"/>
</dbReference>